<proteinExistence type="predicted"/>
<dbReference type="EMBL" id="MKQP01000017">
    <property type="protein sequence ID" value="OMD32471.1"/>
    <property type="molecule type" value="Genomic_DNA"/>
</dbReference>
<feature type="transmembrane region" description="Helical" evidence="1">
    <location>
        <begin position="20"/>
        <end position="43"/>
    </location>
</feature>
<keyword evidence="1" id="KW-0472">Membrane</keyword>
<dbReference type="Proteomes" id="UP000187465">
    <property type="component" value="Unassembled WGS sequence"/>
</dbReference>
<evidence type="ECO:0000256" key="1">
    <source>
        <dbReference type="SAM" id="Phobius"/>
    </source>
</evidence>
<dbReference type="RefSeq" id="WP_036683022.1">
    <property type="nucleotide sequence ID" value="NZ_CP009428.1"/>
</dbReference>
<feature type="transmembrane region" description="Helical" evidence="1">
    <location>
        <begin position="55"/>
        <end position="77"/>
    </location>
</feature>
<gene>
    <name evidence="2" type="ORF">BJP51_15290</name>
</gene>
<keyword evidence="1" id="KW-1133">Transmembrane helix</keyword>
<name>A0A1R0XBM3_9BACL</name>
<comment type="caution">
    <text evidence="2">The sequence shown here is derived from an EMBL/GenBank/DDBJ whole genome shotgun (WGS) entry which is preliminary data.</text>
</comment>
<dbReference type="AlphaFoldDB" id="A0A1R0XBM3"/>
<accession>A0A1R0XBM3</accession>
<keyword evidence="1" id="KW-0812">Transmembrane</keyword>
<protein>
    <submittedName>
        <fullName evidence="2">Uncharacterized protein</fullName>
    </submittedName>
</protein>
<evidence type="ECO:0000313" key="3">
    <source>
        <dbReference type="Proteomes" id="UP000187465"/>
    </source>
</evidence>
<evidence type="ECO:0000313" key="2">
    <source>
        <dbReference type="EMBL" id="OMD32471.1"/>
    </source>
</evidence>
<organism evidence="2 3">
    <name type="scientific">Paenibacillus odorifer</name>
    <dbReference type="NCBI Taxonomy" id="189426"/>
    <lineage>
        <taxon>Bacteria</taxon>
        <taxon>Bacillati</taxon>
        <taxon>Bacillota</taxon>
        <taxon>Bacilli</taxon>
        <taxon>Bacillales</taxon>
        <taxon>Paenibacillaceae</taxon>
        <taxon>Paenibacillus</taxon>
    </lineage>
</organism>
<dbReference type="GeneID" id="31572836"/>
<dbReference type="KEGG" id="pod:PODO_22060"/>
<reference evidence="2 3" key="1">
    <citation type="submission" date="2016-10" db="EMBL/GenBank/DDBJ databases">
        <title>Paenibacillus species isolates.</title>
        <authorList>
            <person name="Beno S.M."/>
        </authorList>
    </citation>
    <scope>NUCLEOTIDE SEQUENCE [LARGE SCALE GENOMIC DNA]</scope>
    <source>
        <strain evidence="2 3">FSL H7-0604</strain>
    </source>
</reference>
<sequence>MKDYEVLEINKKSFFKTTIYFMIIPTLLLFIVGLGMVVIGLIIKETFMVVMGIPYLIMPVILILIYGLVGMLVALVYNKLAKRFGGLELKIVEKNPPVEANYLP</sequence>